<evidence type="ECO:0000259" key="6">
    <source>
        <dbReference type="Pfam" id="PF07282"/>
    </source>
</evidence>
<dbReference type="RefSeq" id="WP_044005525.1">
    <property type="nucleotide sequence ID" value="NZ_CP007646.1"/>
</dbReference>
<dbReference type="AlphaFoldDB" id="A0A089QHT4"/>
<feature type="domain" description="Probable transposase IS891/IS1136/IS1341" evidence="5">
    <location>
        <begin position="184"/>
        <end position="292"/>
    </location>
</feature>
<dbReference type="InterPro" id="IPR010095">
    <property type="entry name" value="Cas12f1-like_TNB"/>
</dbReference>
<dbReference type="GO" id="GO:0003677">
    <property type="term" value="F:DNA binding"/>
    <property type="evidence" value="ECO:0007669"/>
    <property type="project" value="UniProtKB-KW"/>
</dbReference>
<dbReference type="EMBL" id="CP007646">
    <property type="protein sequence ID" value="AIR11368.1"/>
    <property type="molecule type" value="Genomic_DNA"/>
</dbReference>
<organism evidence="7 8">
    <name type="scientific">Ligilactobacillus salivarius</name>
    <dbReference type="NCBI Taxonomy" id="1624"/>
    <lineage>
        <taxon>Bacteria</taxon>
        <taxon>Bacillati</taxon>
        <taxon>Bacillota</taxon>
        <taxon>Bacilli</taxon>
        <taxon>Lactobacillales</taxon>
        <taxon>Lactobacillaceae</taxon>
        <taxon>Ligilactobacillus</taxon>
    </lineage>
</organism>
<gene>
    <name evidence="7" type="ORF">LSJ_1731c</name>
</gene>
<evidence type="ECO:0000256" key="4">
    <source>
        <dbReference type="ARBA" id="ARBA00023172"/>
    </source>
</evidence>
<dbReference type="InterPro" id="IPR001959">
    <property type="entry name" value="Transposase"/>
</dbReference>
<protein>
    <submittedName>
        <fullName evidence="7">IS605 OrfB family transposase</fullName>
    </submittedName>
</protein>
<dbReference type="NCBIfam" id="NF040570">
    <property type="entry name" value="guided_TnpB"/>
    <property type="match status" value="1"/>
</dbReference>
<evidence type="ECO:0000313" key="8">
    <source>
        <dbReference type="Proteomes" id="UP000029488"/>
    </source>
</evidence>
<dbReference type="Pfam" id="PF01385">
    <property type="entry name" value="OrfB_IS605"/>
    <property type="match status" value="1"/>
</dbReference>
<name>A0A089QHT4_9LACO</name>
<evidence type="ECO:0000256" key="3">
    <source>
        <dbReference type="ARBA" id="ARBA00023125"/>
    </source>
</evidence>
<dbReference type="GO" id="GO:0006310">
    <property type="term" value="P:DNA recombination"/>
    <property type="evidence" value="ECO:0007669"/>
    <property type="project" value="UniProtKB-KW"/>
</dbReference>
<proteinExistence type="inferred from homology"/>
<dbReference type="NCBIfam" id="TIGR01766">
    <property type="entry name" value="IS200/IS605 family accessory protein TnpB-like domain"/>
    <property type="match status" value="1"/>
</dbReference>
<dbReference type="KEGG" id="lsj:LSJ_1731c"/>
<evidence type="ECO:0000313" key="7">
    <source>
        <dbReference type="EMBL" id="AIR11368.1"/>
    </source>
</evidence>
<comment type="similarity">
    <text evidence="1">In the C-terminal section; belongs to the transposase 35 family.</text>
</comment>
<evidence type="ECO:0000256" key="2">
    <source>
        <dbReference type="ARBA" id="ARBA00022578"/>
    </source>
</evidence>
<dbReference type="Proteomes" id="UP000029488">
    <property type="component" value="Chromosome"/>
</dbReference>
<dbReference type="GO" id="GO:0032196">
    <property type="term" value="P:transposition"/>
    <property type="evidence" value="ECO:0007669"/>
    <property type="project" value="UniProtKB-KW"/>
</dbReference>
<keyword evidence="4" id="KW-0233">DNA recombination</keyword>
<evidence type="ECO:0000259" key="5">
    <source>
        <dbReference type="Pfam" id="PF01385"/>
    </source>
</evidence>
<reference evidence="7 8" key="1">
    <citation type="journal article" date="2014" name="BMC Genomics">
        <title>Unusual genome complexity in Lactobacillus salivarius JCM1046.</title>
        <authorList>
            <person name="Raftis E.J."/>
            <person name="Forde B.M."/>
            <person name="Claesson M.J."/>
            <person name="O'Toole P.W."/>
        </authorList>
    </citation>
    <scope>NUCLEOTIDE SEQUENCE [LARGE SCALE GENOMIC DNA]</scope>
    <source>
        <strain evidence="7 8">JCM1046</strain>
    </source>
</reference>
<evidence type="ECO:0000256" key="1">
    <source>
        <dbReference type="ARBA" id="ARBA00008761"/>
    </source>
</evidence>
<keyword evidence="3" id="KW-0238">DNA-binding</keyword>
<sequence length="406" mass="48091">MKTVITAKVRLYPNQEQVAQFKAVTKEYQRLCNLVSQWYFDNDCKVNRKKFNKEMYHYLRAESKEINSAMVQSTYRTVEARYKTVETQLKQRPYRYQDQNTGEWYHEKRDLSWLHKAVKFSRPQADYVRNINYSFVEQGSKISMNVLGQRIKVAFNGNYLNFFDPNYKLGTAKLVQLKKHWFLHIPVTIETDDWEKEHNQHIIGLDRGLRQIVTSYDEKGKTSFKNGKAIAYKRREYAYLRSQLQSKGTKSAKRKLKRLSQKENRWISDVNHCLSKTLVDTYGQNSLFVLEDLSGVTFEKTNSNKNQTRELHSWAFYDLQTKLAYKARKSQSQVLIVSAKYTSQRCPKCGQIRKENRNYRIHRYDCVFCGFKTNDDRIGAMNLYELGKQYISGIENPKFELTNVTD</sequence>
<keyword evidence="2" id="KW-0815">Transposition</keyword>
<dbReference type="Pfam" id="PF07282">
    <property type="entry name" value="Cas12f1-like_TNB"/>
    <property type="match status" value="1"/>
</dbReference>
<feature type="domain" description="Cas12f1-like TNB" evidence="6">
    <location>
        <begin position="316"/>
        <end position="383"/>
    </location>
</feature>
<accession>A0A089QHT4</accession>